<feature type="region of interest" description="Disordered" evidence="2">
    <location>
        <begin position="364"/>
        <end position="385"/>
    </location>
</feature>
<dbReference type="PANTHER" id="PTHR31780">
    <property type="entry name" value="STRESS RESPONSE PROTEIN NST1-RELATED"/>
    <property type="match status" value="1"/>
</dbReference>
<evidence type="ECO:0000256" key="1">
    <source>
        <dbReference type="SAM" id="Coils"/>
    </source>
</evidence>
<proteinExistence type="predicted"/>
<feature type="region of interest" description="Disordered" evidence="2">
    <location>
        <begin position="318"/>
        <end position="343"/>
    </location>
</feature>
<dbReference type="EMBL" id="PNBA02000005">
    <property type="protein sequence ID" value="KAG6424676.1"/>
    <property type="molecule type" value="Genomic_DNA"/>
</dbReference>
<reference evidence="3" key="1">
    <citation type="submission" date="2018-01" db="EMBL/GenBank/DDBJ databases">
        <authorList>
            <person name="Mao J.F."/>
        </authorList>
    </citation>
    <scope>NUCLEOTIDE SEQUENCE</scope>
    <source>
        <strain evidence="3">Huo1</strain>
        <tissue evidence="3">Leaf</tissue>
    </source>
</reference>
<gene>
    <name evidence="3" type="ORF">SASPL_115096</name>
</gene>
<name>A0A8X9A1T3_SALSN</name>
<sequence>MAPSLYPSISTSPTGTIIIMGGSRPGAAGRGRVGGGGMLVLSRNRGAAPKVAPKLSVPPPLNLPSLRKEHEKFDTSGPGGTGATAGTGSGSRPSSGVGWNKPVASATVLVEKVENGANGVSDAAGASRVGSYMPPSARSMGVVASVSREFLPSAKKAMLLKGEDFPSLQAARPVSSGASQKHKDGLNQKQKQVSHDDSTQDKVESYHLVHIKAGGRMADQIKKQEQFLPDPLPLVRMNPRSDWADDERDTGHGWRTSLPKDGVSKIGNHRVDIGSRMAVNNMAKENKYTTPYYGGDTVQDGSNDSAFGRRAMGLVGQQMQRNSSSDSYNNRGADRNSRDHHVFGQPNRYKADIFQNNALSRPFIASTGRRPPIADPIQEKRFSNSGRPYSDDIFSRDYISSGFDERDLYSNGFVGVVKRKKDVAKSTHFHDPIRESFEAELERVQKMQELERQRIAEEQERALEQTRREDEERLRRIREEEERLRKLDEESCVAAWRAEHGGQNRSNLRQMRQELEDKIAKRQAETVRVDASVPKTTVDEKLNAAVKEDLVSMNEDLETWEDGERMVENVMNSGSFNSSVQESSLGNLGRCFPSPQSDQETGHYSPWQDAVAGGRTGSRREFHGGPGFMPSRSYGVQESYSDDFGYQNEQRWNLSGNADSYGKLREIDFDFQDIADRYGYCIHYTHASRTESGRESDYYGTNQGGPRPSEIFGRPLESNSSERQKLKIGSGVTHNLHSPFPAPQLLHHIYPRMSWMHLVLKMVIERDKDQRVRHDEYL</sequence>
<evidence type="ECO:0000313" key="4">
    <source>
        <dbReference type="Proteomes" id="UP000298416"/>
    </source>
</evidence>
<feature type="region of interest" description="Disordered" evidence="2">
    <location>
        <begin position="241"/>
        <end position="267"/>
    </location>
</feature>
<feature type="region of interest" description="Disordered" evidence="2">
    <location>
        <begin position="45"/>
        <end position="99"/>
    </location>
</feature>
<evidence type="ECO:0000256" key="2">
    <source>
        <dbReference type="SAM" id="MobiDB-lite"/>
    </source>
</evidence>
<reference evidence="3" key="2">
    <citation type="submission" date="2020-08" db="EMBL/GenBank/DDBJ databases">
        <title>Plant Genome Project.</title>
        <authorList>
            <person name="Zhang R.-G."/>
        </authorList>
    </citation>
    <scope>NUCLEOTIDE SEQUENCE</scope>
    <source>
        <strain evidence="3">Huo1</strain>
        <tissue evidence="3">Leaf</tissue>
    </source>
</reference>
<dbReference type="PANTHER" id="PTHR31780:SF10">
    <property type="entry name" value="LD36051P"/>
    <property type="match status" value="1"/>
</dbReference>
<keyword evidence="4" id="KW-1185">Reference proteome</keyword>
<dbReference type="Proteomes" id="UP000298416">
    <property type="component" value="Unassembled WGS sequence"/>
</dbReference>
<comment type="caution">
    <text evidence="3">The sequence shown here is derived from an EMBL/GenBank/DDBJ whole genome shotgun (WGS) entry which is preliminary data.</text>
</comment>
<feature type="region of interest" description="Disordered" evidence="2">
    <location>
        <begin position="170"/>
        <end position="202"/>
    </location>
</feature>
<feature type="compositionally biased region" description="Gly residues" evidence="2">
    <location>
        <begin position="77"/>
        <end position="89"/>
    </location>
</feature>
<evidence type="ECO:0000313" key="3">
    <source>
        <dbReference type="EMBL" id="KAG6424676.1"/>
    </source>
</evidence>
<dbReference type="InterPro" id="IPR051195">
    <property type="entry name" value="Fungal_stress_NST1"/>
</dbReference>
<keyword evidence="1" id="KW-0175">Coiled coil</keyword>
<feature type="compositionally biased region" description="Basic and acidic residues" evidence="2">
    <location>
        <begin position="193"/>
        <end position="202"/>
    </location>
</feature>
<feature type="compositionally biased region" description="Basic and acidic residues" evidence="2">
    <location>
        <begin position="332"/>
        <end position="342"/>
    </location>
</feature>
<dbReference type="AlphaFoldDB" id="A0A8X9A1T3"/>
<protein>
    <submittedName>
        <fullName evidence="3">Uncharacterized protein</fullName>
    </submittedName>
</protein>
<accession>A0A8X9A1T3</accession>
<organism evidence="3">
    <name type="scientific">Salvia splendens</name>
    <name type="common">Scarlet sage</name>
    <dbReference type="NCBI Taxonomy" id="180675"/>
    <lineage>
        <taxon>Eukaryota</taxon>
        <taxon>Viridiplantae</taxon>
        <taxon>Streptophyta</taxon>
        <taxon>Embryophyta</taxon>
        <taxon>Tracheophyta</taxon>
        <taxon>Spermatophyta</taxon>
        <taxon>Magnoliopsida</taxon>
        <taxon>eudicotyledons</taxon>
        <taxon>Gunneridae</taxon>
        <taxon>Pentapetalae</taxon>
        <taxon>asterids</taxon>
        <taxon>lamiids</taxon>
        <taxon>Lamiales</taxon>
        <taxon>Lamiaceae</taxon>
        <taxon>Nepetoideae</taxon>
        <taxon>Mentheae</taxon>
        <taxon>Salviinae</taxon>
        <taxon>Salvia</taxon>
        <taxon>Salvia subgen. Calosphace</taxon>
        <taxon>core Calosphace</taxon>
    </lineage>
</organism>
<feature type="coiled-coil region" evidence="1">
    <location>
        <begin position="434"/>
        <end position="525"/>
    </location>
</feature>
<feature type="compositionally biased region" description="Polar residues" evidence="2">
    <location>
        <begin position="318"/>
        <end position="330"/>
    </location>
</feature>